<dbReference type="RefSeq" id="WP_088572540.1">
    <property type="nucleotide sequence ID" value="NZ_FYEK01000078.1"/>
</dbReference>
<dbReference type="FunFam" id="3.30.300.30:FF:000008">
    <property type="entry name" value="2,3-dihydroxybenzoate-AMP ligase"/>
    <property type="match status" value="1"/>
</dbReference>
<dbReference type="SUPFAM" id="SSF56801">
    <property type="entry name" value="Acetyl-CoA synthetase-like"/>
    <property type="match status" value="1"/>
</dbReference>
<dbReference type="AlphaFoldDB" id="A0A212RUM0"/>
<dbReference type="Gene3D" id="3.40.50.12780">
    <property type="entry name" value="N-terminal domain of ligase-like"/>
    <property type="match status" value="1"/>
</dbReference>
<protein>
    <submittedName>
        <fullName evidence="5">Fatty-acyl-CoA synthase</fullName>
    </submittedName>
</protein>
<feature type="domain" description="AMP-binding enzyme C-terminal" evidence="4">
    <location>
        <begin position="417"/>
        <end position="492"/>
    </location>
</feature>
<dbReference type="GO" id="GO:0006631">
    <property type="term" value="P:fatty acid metabolic process"/>
    <property type="evidence" value="ECO:0007669"/>
    <property type="project" value="TreeGrafter"/>
</dbReference>
<accession>A0A212RUM0</accession>
<proteinExistence type="inferred from homology"/>
<dbReference type="InterPro" id="IPR042099">
    <property type="entry name" value="ANL_N_sf"/>
</dbReference>
<name>A0A212RUM0_9CHLR</name>
<dbReference type="Proteomes" id="UP000197025">
    <property type="component" value="Unassembled WGS sequence"/>
</dbReference>
<dbReference type="InterPro" id="IPR000873">
    <property type="entry name" value="AMP-dep_synth/lig_dom"/>
</dbReference>
<dbReference type="PANTHER" id="PTHR43201">
    <property type="entry name" value="ACYL-COA SYNTHETASE"/>
    <property type="match status" value="1"/>
</dbReference>
<dbReference type="Pfam" id="PF00501">
    <property type="entry name" value="AMP-binding"/>
    <property type="match status" value="1"/>
</dbReference>
<reference evidence="6" key="1">
    <citation type="submission" date="2017-06" db="EMBL/GenBank/DDBJ databases">
        <authorList>
            <person name="Varghese N."/>
            <person name="Submissions S."/>
        </authorList>
    </citation>
    <scope>NUCLEOTIDE SEQUENCE [LARGE SCALE GENOMIC DNA]</scope>
    <source>
        <strain evidence="6">JAD2</strain>
    </source>
</reference>
<dbReference type="GO" id="GO:0031956">
    <property type="term" value="F:medium-chain fatty acid-CoA ligase activity"/>
    <property type="evidence" value="ECO:0007669"/>
    <property type="project" value="TreeGrafter"/>
</dbReference>
<dbReference type="InterPro" id="IPR045851">
    <property type="entry name" value="AMP-bd_C_sf"/>
</dbReference>
<dbReference type="InterPro" id="IPR025110">
    <property type="entry name" value="AMP-bd_C"/>
</dbReference>
<evidence type="ECO:0000256" key="2">
    <source>
        <dbReference type="ARBA" id="ARBA00022598"/>
    </source>
</evidence>
<organism evidence="5 6">
    <name type="scientific">Thermoflexus hugenholtzii JAD2</name>
    <dbReference type="NCBI Taxonomy" id="877466"/>
    <lineage>
        <taxon>Bacteria</taxon>
        <taxon>Bacillati</taxon>
        <taxon>Chloroflexota</taxon>
        <taxon>Thermoflexia</taxon>
        <taxon>Thermoflexales</taxon>
        <taxon>Thermoflexaceae</taxon>
        <taxon>Thermoflexus</taxon>
    </lineage>
</organism>
<evidence type="ECO:0000256" key="1">
    <source>
        <dbReference type="ARBA" id="ARBA00006432"/>
    </source>
</evidence>
<sequence length="504" mass="55251">MIPAVDWLAKRARLSPSRMALMEASTGRWISYAEWNQRVNRAANALGALGLRKGDILAILSTNRLEYLDLLFACNKTGVILQALNTRLAVPELQALLQDIPPRALIYSGDLSEKAATLGDAASVMIALDEPVRGGHRVWGELLKQASDRPPDPVPLDLEDPWVLCYTGGTTGLPKAAILTYGTITWNAVNTVMSWGLQPDDVAILNAPLFHTGGLNVFTTPLVHIGGASILCAAFDPDQVFDLLERERVTLFFGVPTMFIRLQQHPRWERADFSRCRIVISGGAPCPMPVFERFFEKGVPFKTGYGLTEAGPNNFWLPDEKARHKPGSVGSPLFHVEVRVVRDGREVGPGEVGELWIRGPHVIPGYWNRPEETARTIVGGWLRTGDLAMADEEGDFYIVGRIKDVIISGGENIYPAEVESVMLGHPEVIEAALIGVPDPEWGEVGRAIVVRRPGSALTEEALLVYLRSQLAGYKIPKSVVFVEELPKTGAGKIDKNALRQRYGG</sequence>
<dbReference type="InParanoid" id="A0A212RUM0"/>
<gene>
    <name evidence="5" type="ORF">SAMN02746019_00028660</name>
</gene>
<dbReference type="InterPro" id="IPR020845">
    <property type="entry name" value="AMP-binding_CS"/>
</dbReference>
<evidence type="ECO:0000313" key="6">
    <source>
        <dbReference type="Proteomes" id="UP000197025"/>
    </source>
</evidence>
<dbReference type="Pfam" id="PF13193">
    <property type="entry name" value="AMP-binding_C"/>
    <property type="match status" value="1"/>
</dbReference>
<dbReference type="CDD" id="cd17631">
    <property type="entry name" value="FACL_FadD13-like"/>
    <property type="match status" value="1"/>
</dbReference>
<evidence type="ECO:0000259" key="3">
    <source>
        <dbReference type="Pfam" id="PF00501"/>
    </source>
</evidence>
<feature type="domain" description="AMP-dependent synthetase/ligase" evidence="3">
    <location>
        <begin position="9"/>
        <end position="367"/>
    </location>
</feature>
<dbReference type="PROSITE" id="PS00455">
    <property type="entry name" value="AMP_BINDING"/>
    <property type="match status" value="1"/>
</dbReference>
<comment type="similarity">
    <text evidence="1">Belongs to the ATP-dependent AMP-binding enzyme family.</text>
</comment>
<keyword evidence="2" id="KW-0436">Ligase</keyword>
<keyword evidence="6" id="KW-1185">Reference proteome</keyword>
<evidence type="ECO:0000313" key="5">
    <source>
        <dbReference type="EMBL" id="SNB76413.1"/>
    </source>
</evidence>
<dbReference type="EMBL" id="FYEK01000078">
    <property type="protein sequence ID" value="SNB76413.1"/>
    <property type="molecule type" value="Genomic_DNA"/>
</dbReference>
<dbReference type="OrthoDB" id="9781737at2"/>
<dbReference type="PANTHER" id="PTHR43201:SF5">
    <property type="entry name" value="MEDIUM-CHAIN ACYL-COA LIGASE ACSF2, MITOCHONDRIAL"/>
    <property type="match status" value="1"/>
</dbReference>
<dbReference type="Gene3D" id="3.30.300.30">
    <property type="match status" value="1"/>
</dbReference>
<evidence type="ECO:0000259" key="4">
    <source>
        <dbReference type="Pfam" id="PF13193"/>
    </source>
</evidence>